<reference evidence="1" key="1">
    <citation type="submission" date="2023-03" db="EMBL/GenBank/DDBJ databases">
        <authorList>
            <person name="Steffen K."/>
            <person name="Cardenas P."/>
        </authorList>
    </citation>
    <scope>NUCLEOTIDE SEQUENCE</scope>
</reference>
<gene>
    <name evidence="1" type="ORF">GBAR_LOCUS8210</name>
</gene>
<name>A0AA35WGN6_GEOBA</name>
<dbReference type="EMBL" id="CASHTH010001222">
    <property type="protein sequence ID" value="CAI8012852.1"/>
    <property type="molecule type" value="Genomic_DNA"/>
</dbReference>
<evidence type="ECO:0000313" key="2">
    <source>
        <dbReference type="Proteomes" id="UP001174909"/>
    </source>
</evidence>
<dbReference type="AlphaFoldDB" id="A0AA35WGN6"/>
<dbReference type="Proteomes" id="UP001174909">
    <property type="component" value="Unassembled WGS sequence"/>
</dbReference>
<evidence type="ECO:0000313" key="1">
    <source>
        <dbReference type="EMBL" id="CAI8012852.1"/>
    </source>
</evidence>
<accession>A0AA35WGN6</accession>
<protein>
    <submittedName>
        <fullName evidence="1">Uncharacterized protein</fullName>
    </submittedName>
</protein>
<sequence length="65" mass="7323">MNEKYPEPTLRKIIRERGVLTCLVVDHCVFLGLVLALNKLAKAASIKPKKTGRLSSHPETLLQWP</sequence>
<proteinExistence type="predicted"/>
<comment type="caution">
    <text evidence="1">The sequence shown here is derived from an EMBL/GenBank/DDBJ whole genome shotgun (WGS) entry which is preliminary data.</text>
</comment>
<organism evidence="1 2">
    <name type="scientific">Geodia barretti</name>
    <name type="common">Barrett's horny sponge</name>
    <dbReference type="NCBI Taxonomy" id="519541"/>
    <lineage>
        <taxon>Eukaryota</taxon>
        <taxon>Metazoa</taxon>
        <taxon>Porifera</taxon>
        <taxon>Demospongiae</taxon>
        <taxon>Heteroscleromorpha</taxon>
        <taxon>Tetractinellida</taxon>
        <taxon>Astrophorina</taxon>
        <taxon>Geodiidae</taxon>
        <taxon>Geodia</taxon>
    </lineage>
</organism>
<keyword evidence="2" id="KW-1185">Reference proteome</keyword>